<evidence type="ECO:0000313" key="2">
    <source>
        <dbReference type="Proteomes" id="UP000019109"/>
    </source>
</evidence>
<keyword evidence="2" id="KW-1185">Reference proteome</keyword>
<dbReference type="STRING" id="1294263.JCM21531_1258"/>
<protein>
    <submittedName>
        <fullName evidence="1">Uncharacterized protein</fullName>
    </submittedName>
</protein>
<dbReference type="AlphaFoldDB" id="W4V3T3"/>
<evidence type="ECO:0000313" key="1">
    <source>
        <dbReference type="EMBL" id="GAE87856.1"/>
    </source>
</evidence>
<comment type="caution">
    <text evidence="1">The sequence shown here is derived from an EMBL/GenBank/DDBJ whole genome shotgun (WGS) entry which is preliminary data.</text>
</comment>
<proteinExistence type="predicted"/>
<dbReference type="RefSeq" id="WP_157833642.1">
    <property type="nucleotide sequence ID" value="NZ_BAVR01000011.1"/>
</dbReference>
<dbReference type="EMBL" id="BAVR01000011">
    <property type="protein sequence ID" value="GAE87856.1"/>
    <property type="molecule type" value="Genomic_DNA"/>
</dbReference>
<reference evidence="1" key="1">
    <citation type="journal article" date="2014" name="Genome Announc.">
        <title>Draft Genome Sequence of Clostridium straminisolvens Strain JCM 21531T, Isolated from a Cellulose-Degrading Bacterial Community.</title>
        <authorList>
            <person name="Yuki M."/>
            <person name="Oshima K."/>
            <person name="Suda W."/>
            <person name="Sakamoto M."/>
            <person name="Kitamura K."/>
            <person name="Iida T."/>
            <person name="Hattori M."/>
            <person name="Ohkuma M."/>
        </authorList>
    </citation>
    <scope>NUCLEOTIDE SEQUENCE [LARGE SCALE GENOMIC DNA]</scope>
    <source>
        <strain evidence="1">JCM 21531</strain>
    </source>
</reference>
<organism evidence="1 2">
    <name type="scientific">Acetivibrio straminisolvens JCM 21531</name>
    <dbReference type="NCBI Taxonomy" id="1294263"/>
    <lineage>
        <taxon>Bacteria</taxon>
        <taxon>Bacillati</taxon>
        <taxon>Bacillota</taxon>
        <taxon>Clostridia</taxon>
        <taxon>Eubacteriales</taxon>
        <taxon>Oscillospiraceae</taxon>
        <taxon>Acetivibrio</taxon>
    </lineage>
</organism>
<dbReference type="Proteomes" id="UP000019109">
    <property type="component" value="Unassembled WGS sequence"/>
</dbReference>
<name>W4V3T3_9FIRM</name>
<sequence>MEKRRNFTPEEKAKIVSYQLWHITRDYVGYYYMPPRNMEKGVVMCQPQEW</sequence>
<gene>
    <name evidence="1" type="ORF">JCM21531_1258</name>
</gene>
<accession>W4V3T3</accession>